<protein>
    <submittedName>
        <fullName evidence="2">Unplaced genomic scaffold K443scaffold_41, whole genome shotgun sequence</fullName>
    </submittedName>
</protein>
<feature type="compositionally biased region" description="Polar residues" evidence="1">
    <location>
        <begin position="56"/>
        <end position="80"/>
    </location>
</feature>
<dbReference type="AlphaFoldDB" id="A0A0C9Y157"/>
<keyword evidence="3" id="KW-1185">Reference proteome</keyword>
<gene>
    <name evidence="2" type="ORF">K443DRAFT_652004</name>
</gene>
<feature type="region of interest" description="Disordered" evidence="1">
    <location>
        <begin position="1"/>
        <end position="90"/>
    </location>
</feature>
<reference evidence="2 3" key="1">
    <citation type="submission" date="2014-04" db="EMBL/GenBank/DDBJ databases">
        <authorList>
            <consortium name="DOE Joint Genome Institute"/>
            <person name="Kuo A."/>
            <person name="Kohler A."/>
            <person name="Nagy L.G."/>
            <person name="Floudas D."/>
            <person name="Copeland A."/>
            <person name="Barry K.W."/>
            <person name="Cichocki N."/>
            <person name="Veneault-Fourrey C."/>
            <person name="LaButti K."/>
            <person name="Lindquist E.A."/>
            <person name="Lipzen A."/>
            <person name="Lundell T."/>
            <person name="Morin E."/>
            <person name="Murat C."/>
            <person name="Sun H."/>
            <person name="Tunlid A."/>
            <person name="Henrissat B."/>
            <person name="Grigoriev I.V."/>
            <person name="Hibbett D.S."/>
            <person name="Martin F."/>
            <person name="Nordberg H.P."/>
            <person name="Cantor M.N."/>
            <person name="Hua S.X."/>
        </authorList>
    </citation>
    <scope>NUCLEOTIDE SEQUENCE [LARGE SCALE GENOMIC DNA]</scope>
    <source>
        <strain evidence="2 3">LaAM-08-1</strain>
    </source>
</reference>
<organism evidence="2 3">
    <name type="scientific">Laccaria amethystina LaAM-08-1</name>
    <dbReference type="NCBI Taxonomy" id="1095629"/>
    <lineage>
        <taxon>Eukaryota</taxon>
        <taxon>Fungi</taxon>
        <taxon>Dikarya</taxon>
        <taxon>Basidiomycota</taxon>
        <taxon>Agaricomycotina</taxon>
        <taxon>Agaricomycetes</taxon>
        <taxon>Agaricomycetidae</taxon>
        <taxon>Agaricales</taxon>
        <taxon>Agaricineae</taxon>
        <taxon>Hydnangiaceae</taxon>
        <taxon>Laccaria</taxon>
    </lineage>
</organism>
<name>A0A0C9Y157_9AGAR</name>
<feature type="compositionally biased region" description="Basic and acidic residues" evidence="1">
    <location>
        <begin position="39"/>
        <end position="55"/>
    </location>
</feature>
<evidence type="ECO:0000256" key="1">
    <source>
        <dbReference type="SAM" id="MobiDB-lite"/>
    </source>
</evidence>
<evidence type="ECO:0000313" key="3">
    <source>
        <dbReference type="Proteomes" id="UP000054477"/>
    </source>
</evidence>
<proteinExistence type="predicted"/>
<sequence length="90" mass="10023">PQTTTRTHKTTMPTSDEERPLQPPTNDDCPPRQKTGTTTHEKRGAPIPRAHEQQHKMGTNDGNCPLTPTTHEQRLPSSTRNGDDDNCMPP</sequence>
<feature type="non-terminal residue" evidence="2">
    <location>
        <position position="1"/>
    </location>
</feature>
<dbReference type="HOGENOM" id="CLU_2446651_0_0_1"/>
<accession>A0A0C9Y157</accession>
<evidence type="ECO:0000313" key="2">
    <source>
        <dbReference type="EMBL" id="KIK03762.1"/>
    </source>
</evidence>
<feature type="compositionally biased region" description="Low complexity" evidence="1">
    <location>
        <begin position="1"/>
        <end position="14"/>
    </location>
</feature>
<reference evidence="3" key="2">
    <citation type="submission" date="2015-01" db="EMBL/GenBank/DDBJ databases">
        <title>Evolutionary Origins and Diversification of the Mycorrhizal Mutualists.</title>
        <authorList>
            <consortium name="DOE Joint Genome Institute"/>
            <consortium name="Mycorrhizal Genomics Consortium"/>
            <person name="Kohler A."/>
            <person name="Kuo A."/>
            <person name="Nagy L.G."/>
            <person name="Floudas D."/>
            <person name="Copeland A."/>
            <person name="Barry K.W."/>
            <person name="Cichocki N."/>
            <person name="Veneault-Fourrey C."/>
            <person name="LaButti K."/>
            <person name="Lindquist E.A."/>
            <person name="Lipzen A."/>
            <person name="Lundell T."/>
            <person name="Morin E."/>
            <person name="Murat C."/>
            <person name="Riley R."/>
            <person name="Ohm R."/>
            <person name="Sun H."/>
            <person name="Tunlid A."/>
            <person name="Henrissat B."/>
            <person name="Grigoriev I.V."/>
            <person name="Hibbett D.S."/>
            <person name="Martin F."/>
        </authorList>
    </citation>
    <scope>NUCLEOTIDE SEQUENCE [LARGE SCALE GENOMIC DNA]</scope>
    <source>
        <strain evidence="3">LaAM-08-1</strain>
    </source>
</reference>
<dbReference type="Proteomes" id="UP000054477">
    <property type="component" value="Unassembled WGS sequence"/>
</dbReference>
<dbReference type="EMBL" id="KN838576">
    <property type="protein sequence ID" value="KIK03762.1"/>
    <property type="molecule type" value="Genomic_DNA"/>
</dbReference>